<dbReference type="Gene3D" id="3.40.462.20">
    <property type="match status" value="1"/>
</dbReference>
<keyword evidence="2" id="KW-0285">Flavoprotein</keyword>
<keyword evidence="5" id="KW-0472">Membrane</keyword>
<name>A0A8H6K5W4_9PEZI</name>
<keyword evidence="8" id="KW-1185">Reference proteome</keyword>
<protein>
    <submittedName>
        <fullName evidence="7">Berberine bridge enzyme</fullName>
    </submittedName>
</protein>
<dbReference type="InterPro" id="IPR016169">
    <property type="entry name" value="FAD-bd_PCMH_sub2"/>
</dbReference>
<evidence type="ECO:0000256" key="5">
    <source>
        <dbReference type="SAM" id="Phobius"/>
    </source>
</evidence>
<dbReference type="InterPro" id="IPR016166">
    <property type="entry name" value="FAD-bd_PCMH"/>
</dbReference>
<evidence type="ECO:0000313" key="8">
    <source>
        <dbReference type="Proteomes" id="UP000654918"/>
    </source>
</evidence>
<evidence type="ECO:0000256" key="4">
    <source>
        <dbReference type="ARBA" id="ARBA00023002"/>
    </source>
</evidence>
<dbReference type="InterPro" id="IPR012951">
    <property type="entry name" value="BBE"/>
</dbReference>
<proteinExistence type="inferred from homology"/>
<keyword evidence="3" id="KW-0274">FAD</keyword>
<evidence type="ECO:0000256" key="1">
    <source>
        <dbReference type="ARBA" id="ARBA00005466"/>
    </source>
</evidence>
<evidence type="ECO:0000313" key="7">
    <source>
        <dbReference type="EMBL" id="KAF6824993.1"/>
    </source>
</evidence>
<dbReference type="SUPFAM" id="SSF56176">
    <property type="entry name" value="FAD-binding/transporter-associated domain-like"/>
    <property type="match status" value="1"/>
</dbReference>
<keyword evidence="5" id="KW-0812">Transmembrane</keyword>
<dbReference type="PANTHER" id="PTHR42973">
    <property type="entry name" value="BINDING OXIDOREDUCTASE, PUTATIVE (AFU_ORTHOLOGUE AFUA_1G17690)-RELATED"/>
    <property type="match status" value="1"/>
</dbReference>
<comment type="caution">
    <text evidence="7">The sequence shown here is derived from an EMBL/GenBank/DDBJ whole genome shotgun (WGS) entry which is preliminary data.</text>
</comment>
<dbReference type="Proteomes" id="UP000654918">
    <property type="component" value="Unassembled WGS sequence"/>
</dbReference>
<keyword evidence="4" id="KW-0560">Oxidoreductase</keyword>
<evidence type="ECO:0000256" key="3">
    <source>
        <dbReference type="ARBA" id="ARBA00022827"/>
    </source>
</evidence>
<accession>A0A8H6K5W4</accession>
<dbReference type="PANTHER" id="PTHR42973:SF17">
    <property type="entry name" value="OXIDASE, PUTATIVE (AFU_ORTHOLOGUE AFUA_6G14340)-RELATED"/>
    <property type="match status" value="1"/>
</dbReference>
<dbReference type="PROSITE" id="PS51387">
    <property type="entry name" value="FAD_PCMH"/>
    <property type="match status" value="1"/>
</dbReference>
<organism evidence="7 8">
    <name type="scientific">Colletotrichum plurivorum</name>
    <dbReference type="NCBI Taxonomy" id="2175906"/>
    <lineage>
        <taxon>Eukaryota</taxon>
        <taxon>Fungi</taxon>
        <taxon>Dikarya</taxon>
        <taxon>Ascomycota</taxon>
        <taxon>Pezizomycotina</taxon>
        <taxon>Sordariomycetes</taxon>
        <taxon>Hypocreomycetidae</taxon>
        <taxon>Glomerellales</taxon>
        <taxon>Glomerellaceae</taxon>
        <taxon>Colletotrichum</taxon>
        <taxon>Colletotrichum orchidearum species complex</taxon>
    </lineage>
</organism>
<dbReference type="GO" id="GO:0016491">
    <property type="term" value="F:oxidoreductase activity"/>
    <property type="evidence" value="ECO:0007669"/>
    <property type="project" value="UniProtKB-KW"/>
</dbReference>
<dbReference type="Pfam" id="PF08031">
    <property type="entry name" value="BBE"/>
    <property type="match status" value="1"/>
</dbReference>
<comment type="similarity">
    <text evidence="1">Belongs to the oxygen-dependent FAD-linked oxidoreductase family.</text>
</comment>
<dbReference type="Pfam" id="PF01565">
    <property type="entry name" value="FAD_binding_4"/>
    <property type="match status" value="1"/>
</dbReference>
<dbReference type="InterPro" id="IPR006094">
    <property type="entry name" value="Oxid_FAD_bind_N"/>
</dbReference>
<dbReference type="AlphaFoldDB" id="A0A8H6K5W4"/>
<dbReference type="GO" id="GO:0071949">
    <property type="term" value="F:FAD binding"/>
    <property type="evidence" value="ECO:0007669"/>
    <property type="project" value="InterPro"/>
</dbReference>
<keyword evidence="5" id="KW-1133">Transmembrane helix</keyword>
<feature type="transmembrane region" description="Helical" evidence="5">
    <location>
        <begin position="28"/>
        <end position="49"/>
    </location>
</feature>
<sequence length="533" mass="58071">MAFVESKWAAPDQLPIRRRERRFSAKRVAAGLAVTGLAAWYFLGLGPLLPRSQNTLESCLSSVCADCVRFEDDGVSAWIRPFNLDRTVAPAAVVRPRNAREIAGVVKCAARFDVKVQAASGMHSFANHGWCLEDVGVLPELLLTGFAGLGGDDGAISVDMHHFQHVDVDAADSSFNVHVGGGARLSQVHHKLLSHGRAIPQGVCGDIGMGGHATVGGIGPTSRLWGTTLDHVQEVEVVTANGTLVRASEDTNSDLFFALRGAGAGFGIVTEFVMRTHPAPKEVHHYSYNYHFSTFAEMADAFRAWQKLVTDPDLDNRLGTEFTLTPLGARLLATWYGTEKEIEDSGILDRLPAGKDGLAVSSETWESSSAKLTVEESRHIQTTPDRFLVKSLGFTLGDKLSNDDIEELFSWIQSQDQGASFWSIKFTAAGGAVADVPTAATAYAHRDKVMFYQSYTAGCNKAARDLMEGFHRKVLNMVPGEKPSNYPGFADPELRDPQEAYWGSNLAALEEVKLTWDPKDIFHNPQSVRPIKA</sequence>
<evidence type="ECO:0000256" key="2">
    <source>
        <dbReference type="ARBA" id="ARBA00022630"/>
    </source>
</evidence>
<dbReference type="Gene3D" id="3.30.465.10">
    <property type="match status" value="1"/>
</dbReference>
<dbReference type="InterPro" id="IPR050416">
    <property type="entry name" value="FAD-linked_Oxidoreductase"/>
</dbReference>
<gene>
    <name evidence="7" type="ORF">CPLU01_10530</name>
</gene>
<evidence type="ECO:0000259" key="6">
    <source>
        <dbReference type="PROSITE" id="PS51387"/>
    </source>
</evidence>
<dbReference type="InterPro" id="IPR036318">
    <property type="entry name" value="FAD-bd_PCMH-like_sf"/>
</dbReference>
<feature type="domain" description="FAD-binding PCMH-type" evidence="6">
    <location>
        <begin position="86"/>
        <end position="279"/>
    </location>
</feature>
<dbReference type="EMBL" id="WIGO01000182">
    <property type="protein sequence ID" value="KAF6824993.1"/>
    <property type="molecule type" value="Genomic_DNA"/>
</dbReference>
<reference evidence="7" key="1">
    <citation type="journal article" date="2020" name="Phytopathology">
        <title>Genome Sequence Resources of Colletotrichum truncatum, C. plurivorum, C. musicola, and C. sojae: Four Species Pathogenic to Soybean (Glycine max).</title>
        <authorList>
            <person name="Rogerio F."/>
            <person name="Boufleur T.R."/>
            <person name="Ciampi-Guillardi M."/>
            <person name="Sukno S.A."/>
            <person name="Thon M.R."/>
            <person name="Massola Junior N.S."/>
            <person name="Baroncelli R."/>
        </authorList>
    </citation>
    <scope>NUCLEOTIDE SEQUENCE</scope>
    <source>
        <strain evidence="7">LFN00145</strain>
    </source>
</reference>